<dbReference type="AlphaFoldDB" id="A0A0B1SBG5"/>
<evidence type="ECO:0000256" key="2">
    <source>
        <dbReference type="ARBA" id="ARBA00022801"/>
    </source>
</evidence>
<sequence>MLTAIIEAYQSGANHDPEAASIINGWRDERSRLRENVKSLFNPQFGSLFRTFHNMTHFSRRMNRSEVYELQIT</sequence>
<name>A0A0B1SBG5_OESDE</name>
<evidence type="ECO:0000313" key="5">
    <source>
        <dbReference type="Proteomes" id="UP000053660"/>
    </source>
</evidence>
<dbReference type="Proteomes" id="UP000053660">
    <property type="component" value="Unassembled WGS sequence"/>
</dbReference>
<dbReference type="EMBL" id="KN597000">
    <property type="protein sequence ID" value="KHJ80902.1"/>
    <property type="molecule type" value="Genomic_DNA"/>
</dbReference>
<evidence type="ECO:0000256" key="1">
    <source>
        <dbReference type="ARBA" id="ARBA00022723"/>
    </source>
</evidence>
<dbReference type="InterPro" id="IPR036412">
    <property type="entry name" value="HAD-like_sf"/>
</dbReference>
<dbReference type="Pfam" id="PF05761">
    <property type="entry name" value="5_nucleotid"/>
    <property type="match status" value="1"/>
</dbReference>
<dbReference type="SUPFAM" id="SSF56784">
    <property type="entry name" value="HAD-like"/>
    <property type="match status" value="1"/>
</dbReference>
<keyword evidence="3" id="KW-0460">Magnesium</keyword>
<dbReference type="InterPro" id="IPR008380">
    <property type="entry name" value="HAD-SF_hydro_IG_5-nucl"/>
</dbReference>
<keyword evidence="2" id="KW-0378">Hydrolase</keyword>
<accession>A0A0B1SBG5</accession>
<proteinExistence type="predicted"/>
<organism evidence="4 5">
    <name type="scientific">Oesophagostomum dentatum</name>
    <name type="common">Nodular worm</name>
    <dbReference type="NCBI Taxonomy" id="61180"/>
    <lineage>
        <taxon>Eukaryota</taxon>
        <taxon>Metazoa</taxon>
        <taxon>Ecdysozoa</taxon>
        <taxon>Nematoda</taxon>
        <taxon>Chromadorea</taxon>
        <taxon>Rhabditida</taxon>
        <taxon>Rhabditina</taxon>
        <taxon>Rhabditomorpha</taxon>
        <taxon>Strongyloidea</taxon>
        <taxon>Strongylidae</taxon>
        <taxon>Oesophagostomum</taxon>
    </lineage>
</organism>
<reference evidence="4 5" key="1">
    <citation type="submission" date="2014-03" db="EMBL/GenBank/DDBJ databases">
        <title>Draft genome of the hookworm Oesophagostomum dentatum.</title>
        <authorList>
            <person name="Mitreva M."/>
        </authorList>
    </citation>
    <scope>NUCLEOTIDE SEQUENCE [LARGE SCALE GENOMIC DNA]</scope>
    <source>
        <strain evidence="4 5">OD-Hann</strain>
    </source>
</reference>
<evidence type="ECO:0000313" key="4">
    <source>
        <dbReference type="EMBL" id="KHJ80902.1"/>
    </source>
</evidence>
<protein>
    <submittedName>
        <fullName evidence="4">Uncharacterized protein</fullName>
    </submittedName>
</protein>
<dbReference type="OrthoDB" id="409330at2759"/>
<gene>
    <name evidence="4" type="ORF">OESDEN_19418</name>
</gene>
<keyword evidence="5" id="KW-1185">Reference proteome</keyword>
<dbReference type="GO" id="GO:0016787">
    <property type="term" value="F:hydrolase activity"/>
    <property type="evidence" value="ECO:0007669"/>
    <property type="project" value="UniProtKB-KW"/>
</dbReference>
<dbReference type="GO" id="GO:0046872">
    <property type="term" value="F:metal ion binding"/>
    <property type="evidence" value="ECO:0007669"/>
    <property type="project" value="UniProtKB-KW"/>
</dbReference>
<keyword evidence="1" id="KW-0479">Metal-binding</keyword>
<evidence type="ECO:0000256" key="3">
    <source>
        <dbReference type="ARBA" id="ARBA00022842"/>
    </source>
</evidence>